<dbReference type="InterPro" id="IPR004405">
    <property type="entry name" value="TF_pelota"/>
</dbReference>
<comment type="cofactor">
    <cofactor evidence="1 6">
        <name>a divalent metal cation</name>
        <dbReference type="ChEBI" id="CHEBI:60240"/>
    </cofactor>
</comment>
<feature type="domain" description="eRF1/Pelota-like N-terminal" evidence="8">
    <location>
        <begin position="1"/>
        <end position="145"/>
    </location>
</feature>
<feature type="region of interest" description="Disordered" evidence="7">
    <location>
        <begin position="48"/>
        <end position="68"/>
    </location>
</feature>
<dbReference type="EMBL" id="JBBPBM010000013">
    <property type="protein sequence ID" value="KAK8562001.1"/>
    <property type="molecule type" value="Genomic_DNA"/>
</dbReference>
<dbReference type="InterPro" id="IPR038069">
    <property type="entry name" value="Pelota/DOM34_N"/>
</dbReference>
<organism evidence="9 10">
    <name type="scientific">Hibiscus sabdariffa</name>
    <name type="common">roselle</name>
    <dbReference type="NCBI Taxonomy" id="183260"/>
    <lineage>
        <taxon>Eukaryota</taxon>
        <taxon>Viridiplantae</taxon>
        <taxon>Streptophyta</taxon>
        <taxon>Embryophyta</taxon>
        <taxon>Tracheophyta</taxon>
        <taxon>Spermatophyta</taxon>
        <taxon>Magnoliopsida</taxon>
        <taxon>eudicotyledons</taxon>
        <taxon>Gunneridae</taxon>
        <taxon>Pentapetalae</taxon>
        <taxon>rosids</taxon>
        <taxon>malvids</taxon>
        <taxon>Malvales</taxon>
        <taxon>Malvaceae</taxon>
        <taxon>Malvoideae</taxon>
        <taxon>Hibiscus</taxon>
    </lineage>
</organism>
<proteinExistence type="inferred from homology"/>
<dbReference type="InterPro" id="IPR005140">
    <property type="entry name" value="eRF1_Pelota-like_N"/>
</dbReference>
<dbReference type="InterPro" id="IPR042226">
    <property type="entry name" value="eFR1_2_sf"/>
</dbReference>
<sequence>MKIVQQNIAPNQPGSVKILLEEHDDLWLAYNIIAKGDTIVTDTTRKVAHTRRSSDVDQNDGSRLKKSSSRKDLSRLRIKLEIKITQVDYERDSSVLRVRGRSLVANDLMAPGSYHTLEIERNKEFDLTKKVWDSDVIDTLHESENTSGADLAVVILQQGMAQVFLVGHRTTLCAKIEASKTGTNKFYEKVFQAFTKHVDFDNGVRCVVIGSPGSIKDEFRAYVLEEAERLKMNSIGDNKSRLVTVNIGNKEGLKEMLKGDEVMGLVKNTKAAMEIKAYKEFWDLLSTGSDRACYGAKSVEIAGEMMAIQTLLIIDDLLKNKEIALRQKYMELVKSVKKAGGKAFVYSPMHVSGEQLAQFTGIAAILRFSLPNLDDTY</sequence>
<dbReference type="Pfam" id="PF26356">
    <property type="entry name" value="Pelota_N"/>
    <property type="match status" value="1"/>
</dbReference>
<dbReference type="PANTHER" id="PTHR10853:SF3">
    <property type="entry name" value="EUKARYOTIC RELEASE FACTOR 1 (ERF1) FAMILY PROTEIN"/>
    <property type="match status" value="1"/>
</dbReference>
<name>A0ABR2EJ27_9ROSI</name>
<dbReference type="SUPFAM" id="SSF53137">
    <property type="entry name" value="Translational machinery components"/>
    <property type="match status" value="1"/>
</dbReference>
<dbReference type="Gene3D" id="3.30.1330.30">
    <property type="match status" value="1"/>
</dbReference>
<dbReference type="Pfam" id="PF03465">
    <property type="entry name" value="eRF1_3"/>
    <property type="match status" value="1"/>
</dbReference>
<dbReference type="Proteomes" id="UP001472677">
    <property type="component" value="Unassembled WGS sequence"/>
</dbReference>
<dbReference type="NCBIfam" id="TIGR00111">
    <property type="entry name" value="pelota"/>
    <property type="match status" value="1"/>
</dbReference>
<evidence type="ECO:0000313" key="9">
    <source>
        <dbReference type="EMBL" id="KAK8562001.1"/>
    </source>
</evidence>
<keyword evidence="4 6" id="KW-0963">Cytoplasm</keyword>
<evidence type="ECO:0000256" key="3">
    <source>
        <dbReference type="ARBA" id="ARBA00009504"/>
    </source>
</evidence>
<dbReference type="InterPro" id="IPR005141">
    <property type="entry name" value="eRF1_2"/>
</dbReference>
<dbReference type="Gene3D" id="3.30.420.60">
    <property type="entry name" value="eRF1 domain 2"/>
    <property type="match status" value="1"/>
</dbReference>
<dbReference type="Pfam" id="PF03464">
    <property type="entry name" value="eRF1_2"/>
    <property type="match status" value="1"/>
</dbReference>
<evidence type="ECO:0000256" key="2">
    <source>
        <dbReference type="ARBA" id="ARBA00004496"/>
    </source>
</evidence>
<evidence type="ECO:0000256" key="5">
    <source>
        <dbReference type="ARBA" id="ARBA00022723"/>
    </source>
</evidence>
<evidence type="ECO:0000256" key="4">
    <source>
        <dbReference type="ARBA" id="ARBA00022490"/>
    </source>
</evidence>
<comment type="similarity">
    <text evidence="3 6">Belongs to the eukaryotic release factor 1 family. Pelota subfamily.</text>
</comment>
<dbReference type="SMART" id="SM01194">
    <property type="entry name" value="eRF1_1"/>
    <property type="match status" value="1"/>
</dbReference>
<accession>A0ABR2EJ27</accession>
<keyword evidence="10" id="KW-1185">Reference proteome</keyword>
<comment type="subcellular location">
    <subcellularLocation>
        <location evidence="2 6">Cytoplasm</location>
    </subcellularLocation>
</comment>
<evidence type="ECO:0000259" key="8">
    <source>
        <dbReference type="SMART" id="SM01194"/>
    </source>
</evidence>
<dbReference type="InterPro" id="IPR005142">
    <property type="entry name" value="eRF1_3"/>
</dbReference>
<dbReference type="SUPFAM" id="SSF55315">
    <property type="entry name" value="L30e-like"/>
    <property type="match status" value="1"/>
</dbReference>
<comment type="caution">
    <text evidence="9">The sequence shown here is derived from an EMBL/GenBank/DDBJ whole genome shotgun (WGS) entry which is preliminary data.</text>
</comment>
<feature type="compositionally biased region" description="Basic and acidic residues" evidence="7">
    <location>
        <begin position="52"/>
        <end position="68"/>
    </location>
</feature>
<comment type="function">
    <text evidence="6">Component of the Pelota-HBS1L complex, a complex that recognizes stalled ribosomes and triggers the No-Go Decay (NGD) pathway. In the Pelota-HBS1L complex, pelo recognizes ribosomes stalled at the 3' end of an mRNA and engages stalled ribosomes by destabilizing mRNA in the mRNA channel.</text>
</comment>
<reference evidence="9 10" key="1">
    <citation type="journal article" date="2024" name="G3 (Bethesda)">
        <title>Genome assembly of Hibiscus sabdariffa L. provides insights into metabolisms of medicinal natural products.</title>
        <authorList>
            <person name="Kim T."/>
        </authorList>
    </citation>
    <scope>NUCLEOTIDE SEQUENCE [LARGE SCALE GENOMIC DNA]</scope>
    <source>
        <strain evidence="9">TK-2024</strain>
        <tissue evidence="9">Old leaves</tissue>
    </source>
</reference>
<keyword evidence="5 6" id="KW-0479">Metal-binding</keyword>
<dbReference type="InterPro" id="IPR058547">
    <property type="entry name" value="Pelota_N"/>
</dbReference>
<evidence type="ECO:0000256" key="7">
    <source>
        <dbReference type="SAM" id="MobiDB-lite"/>
    </source>
</evidence>
<evidence type="ECO:0000313" key="10">
    <source>
        <dbReference type="Proteomes" id="UP001472677"/>
    </source>
</evidence>
<dbReference type="SUPFAM" id="SSF159065">
    <property type="entry name" value="Dom34/Pelota N-terminal domain-like"/>
    <property type="match status" value="1"/>
</dbReference>
<dbReference type="InterPro" id="IPR029064">
    <property type="entry name" value="Ribosomal_eL30-like_sf"/>
</dbReference>
<dbReference type="PANTHER" id="PTHR10853">
    <property type="entry name" value="PELOTA"/>
    <property type="match status" value="1"/>
</dbReference>
<gene>
    <name evidence="9" type="ORF">V6N12_049056</name>
</gene>
<dbReference type="Gene3D" id="2.30.30.870">
    <property type="entry name" value="Pelota, domain A"/>
    <property type="match status" value="1"/>
</dbReference>
<evidence type="ECO:0000256" key="6">
    <source>
        <dbReference type="RuleBase" id="RU362019"/>
    </source>
</evidence>
<evidence type="ECO:0000256" key="1">
    <source>
        <dbReference type="ARBA" id="ARBA00001968"/>
    </source>
</evidence>
<protein>
    <recommendedName>
        <fullName evidence="6">Protein pelota homolog</fullName>
    </recommendedName>
</protein>